<accession>A0A197KHP4</accession>
<keyword evidence="5" id="KW-0539">Nucleus</keyword>
<name>A0A197KHP4_9FUNG</name>
<feature type="compositionally biased region" description="Low complexity" evidence="6">
    <location>
        <begin position="436"/>
        <end position="447"/>
    </location>
</feature>
<evidence type="ECO:0000256" key="4">
    <source>
        <dbReference type="ARBA" id="ARBA00022833"/>
    </source>
</evidence>
<feature type="region of interest" description="Disordered" evidence="6">
    <location>
        <begin position="218"/>
        <end position="243"/>
    </location>
</feature>
<dbReference type="EMBL" id="KV442013">
    <property type="protein sequence ID" value="OAQ35869.1"/>
    <property type="molecule type" value="Genomic_DNA"/>
</dbReference>
<evidence type="ECO:0000259" key="7">
    <source>
        <dbReference type="Pfam" id="PF07967"/>
    </source>
</evidence>
<evidence type="ECO:0000256" key="2">
    <source>
        <dbReference type="ARBA" id="ARBA00022723"/>
    </source>
</evidence>
<protein>
    <submittedName>
        <fullName evidence="9">Zf-C3HC-domain-containing protein</fullName>
    </submittedName>
</protein>
<evidence type="ECO:0000259" key="8">
    <source>
        <dbReference type="Pfam" id="PF08600"/>
    </source>
</evidence>
<keyword evidence="2" id="KW-0479">Metal-binding</keyword>
<dbReference type="InterPro" id="IPR013909">
    <property type="entry name" value="NuBaID_C"/>
</dbReference>
<feature type="region of interest" description="Disordered" evidence="6">
    <location>
        <begin position="29"/>
        <end position="49"/>
    </location>
</feature>
<dbReference type="InterPro" id="IPR012935">
    <property type="entry name" value="NuBaID_N"/>
</dbReference>
<feature type="domain" description="NuBaID C-terminal" evidence="8">
    <location>
        <begin position="341"/>
        <end position="417"/>
    </location>
</feature>
<feature type="compositionally biased region" description="Low complexity" evidence="6">
    <location>
        <begin position="31"/>
        <end position="40"/>
    </location>
</feature>
<reference evidence="9 10" key="1">
    <citation type="submission" date="2016-05" db="EMBL/GenBank/DDBJ databases">
        <title>Genome sequencing reveals origins of a unique bacterial endosymbiosis in the earliest lineages of terrestrial Fungi.</title>
        <authorList>
            <consortium name="DOE Joint Genome Institute"/>
            <person name="Uehling J."/>
            <person name="Gryganskyi A."/>
            <person name="Hameed K."/>
            <person name="Tschaplinski T."/>
            <person name="Misztal P."/>
            <person name="Wu S."/>
            <person name="Desiro A."/>
            <person name="Vande Pol N."/>
            <person name="Du Z.-Y."/>
            <person name="Zienkiewicz A."/>
            <person name="Zienkiewicz K."/>
            <person name="Morin E."/>
            <person name="Tisserant E."/>
            <person name="Splivallo R."/>
            <person name="Hainaut M."/>
            <person name="Henrissat B."/>
            <person name="Ohm R."/>
            <person name="Kuo A."/>
            <person name="Yan J."/>
            <person name="Lipzen A."/>
            <person name="Nolan M."/>
            <person name="Labutti K."/>
            <person name="Barry K."/>
            <person name="Goldstein A."/>
            <person name="Labbe J."/>
            <person name="Schadt C."/>
            <person name="Tuskan G."/>
            <person name="Grigoriev I."/>
            <person name="Martin F."/>
            <person name="Vilgalys R."/>
            <person name="Bonito G."/>
        </authorList>
    </citation>
    <scope>NUCLEOTIDE SEQUENCE [LARGE SCALE GENOMIC DNA]</scope>
    <source>
        <strain evidence="9 10">AG-77</strain>
    </source>
</reference>
<keyword evidence="10" id="KW-1185">Reference proteome</keyword>
<feature type="domain" description="C3HC-type" evidence="7">
    <location>
        <begin position="157"/>
        <end position="308"/>
    </location>
</feature>
<feature type="region of interest" description="Disordered" evidence="6">
    <location>
        <begin position="436"/>
        <end position="459"/>
    </location>
</feature>
<dbReference type="GO" id="GO:0005634">
    <property type="term" value="C:nucleus"/>
    <property type="evidence" value="ECO:0007669"/>
    <property type="project" value="UniProtKB-SubCell"/>
</dbReference>
<dbReference type="AlphaFoldDB" id="A0A197KHP4"/>
<dbReference type="GO" id="GO:0008270">
    <property type="term" value="F:zinc ion binding"/>
    <property type="evidence" value="ECO:0007669"/>
    <property type="project" value="UniProtKB-KW"/>
</dbReference>
<evidence type="ECO:0000256" key="6">
    <source>
        <dbReference type="SAM" id="MobiDB-lite"/>
    </source>
</evidence>
<dbReference type="Pfam" id="PF08600">
    <property type="entry name" value="NuBaID_C"/>
    <property type="match status" value="1"/>
</dbReference>
<dbReference type="PANTHER" id="PTHR15835">
    <property type="entry name" value="NUCLEAR-INTERACTING PARTNER OF ALK"/>
    <property type="match status" value="1"/>
</dbReference>
<dbReference type="Pfam" id="PF07967">
    <property type="entry name" value="zf-C3HC"/>
    <property type="match status" value="1"/>
</dbReference>
<comment type="subcellular location">
    <subcellularLocation>
        <location evidence="1">Nucleus</location>
    </subcellularLocation>
</comment>
<dbReference type="Proteomes" id="UP000078512">
    <property type="component" value="Unassembled WGS sequence"/>
</dbReference>
<evidence type="ECO:0000313" key="9">
    <source>
        <dbReference type="EMBL" id="OAQ35869.1"/>
    </source>
</evidence>
<dbReference type="PANTHER" id="PTHR15835:SF6">
    <property type="entry name" value="ZINC FINGER C3HC-TYPE PROTEIN 1"/>
    <property type="match status" value="1"/>
</dbReference>
<feature type="compositionally biased region" description="Polar residues" evidence="6">
    <location>
        <begin position="222"/>
        <end position="238"/>
    </location>
</feature>
<evidence type="ECO:0000256" key="5">
    <source>
        <dbReference type="ARBA" id="ARBA00023242"/>
    </source>
</evidence>
<evidence type="ECO:0000313" key="10">
    <source>
        <dbReference type="Proteomes" id="UP000078512"/>
    </source>
</evidence>
<dbReference type="STRING" id="1314771.A0A197KHP4"/>
<sequence length="479" mass="52926">MTTPINNSDSKRKLDESLALLNSLFAHPSKKQQLQSSESEGIPPVSQLKDSTVIPPEATALLAKQHAGLKKRVFLPPRPAVLDKLSKLAGSRPTLQDSIAASIAASAPTSRASALTESPSTATDEATAVITTAETVVRPQLNKRVETAGYIKMRYLPWSRDQFHERLETFKPSTWFDKPKLVNAVECAKRGWINKGDDRLECCGGCGGVVIVRVDQIEEKPSSSTDNSAQDTESSHTANDFDLDDTISDLDSESLGPQFHAMLTLNHVDGCPWKTHPCDDSIYKFPVLSYSHARKDFVDRAKELEKMKDDPLTESIRHPLTVEESEKLAGLFAGEAETKLLILSLFGWRATETPKVLACEACHTRCTYIASFGFRKTVVRDDDDGDMSMDDDEETSFDTIQAHKWYCYWVDPEHNEKQQVGWRIFYKSLISGSSGQVSQSQTHSGQQEASSPSPAGARIEPSEAVAMVKRILRGQVALI</sequence>
<organism evidence="9 10">
    <name type="scientific">Linnemannia elongata AG-77</name>
    <dbReference type="NCBI Taxonomy" id="1314771"/>
    <lineage>
        <taxon>Eukaryota</taxon>
        <taxon>Fungi</taxon>
        <taxon>Fungi incertae sedis</taxon>
        <taxon>Mucoromycota</taxon>
        <taxon>Mortierellomycotina</taxon>
        <taxon>Mortierellomycetes</taxon>
        <taxon>Mortierellales</taxon>
        <taxon>Mortierellaceae</taxon>
        <taxon>Linnemannia</taxon>
    </lineage>
</organism>
<keyword evidence="3" id="KW-0863">Zinc-finger</keyword>
<evidence type="ECO:0000256" key="3">
    <source>
        <dbReference type="ARBA" id="ARBA00022771"/>
    </source>
</evidence>
<keyword evidence="4" id="KW-0862">Zinc</keyword>
<evidence type="ECO:0000256" key="1">
    <source>
        <dbReference type="ARBA" id="ARBA00004123"/>
    </source>
</evidence>
<proteinExistence type="predicted"/>
<gene>
    <name evidence="9" type="ORF">K457DRAFT_151344</name>
</gene>
<dbReference type="OrthoDB" id="614844at2759"/>